<dbReference type="EMBL" id="CP060636">
    <property type="protein sequence ID" value="QNM12751.1"/>
    <property type="molecule type" value="Genomic_DNA"/>
</dbReference>
<dbReference type="AlphaFoldDB" id="A0A7G9GPL9"/>
<gene>
    <name evidence="1" type="ORF">H9Q80_02030</name>
</gene>
<protein>
    <recommendedName>
        <fullName evidence="3">Phage protein</fullName>
    </recommendedName>
</protein>
<evidence type="ECO:0008006" key="3">
    <source>
        <dbReference type="Google" id="ProtNLM"/>
    </source>
</evidence>
<evidence type="ECO:0000313" key="1">
    <source>
        <dbReference type="EMBL" id="QNM12751.1"/>
    </source>
</evidence>
<accession>A0A7G9GPL9</accession>
<organism evidence="1 2">
    <name type="scientific">[Eubacterium] hominis</name>
    <dbReference type="NCBI Taxonomy" id="2764325"/>
    <lineage>
        <taxon>Bacteria</taxon>
        <taxon>Bacillati</taxon>
        <taxon>Bacillota</taxon>
        <taxon>Erysipelotrichia</taxon>
        <taxon>Erysipelotrichales</taxon>
        <taxon>Erysipelotrichaceae</taxon>
        <taxon>Amedibacillus</taxon>
    </lineage>
</organism>
<dbReference type="Proteomes" id="UP000515856">
    <property type="component" value="Chromosome"/>
</dbReference>
<dbReference type="KEGG" id="ehn:H9Q80_02030"/>
<keyword evidence="2" id="KW-1185">Reference proteome</keyword>
<dbReference type="RefSeq" id="WP_117455602.1">
    <property type="nucleotide sequence ID" value="NZ_CP060636.1"/>
</dbReference>
<sequence length="138" mass="16523">MDEWIKQLAMLLAGSIVIQITPIKINPWTWLFKWIGEQLNGDLKKEVISIGKTVDQNEIDRIRYEIMDFANSCRNHRQHTKEEYHHIVDINTKYHRLIKKHGIENGVLDTEYAYIERTYQRCLEKGVFDQFENESEEK</sequence>
<evidence type="ECO:0000313" key="2">
    <source>
        <dbReference type="Proteomes" id="UP000515856"/>
    </source>
</evidence>
<proteinExistence type="predicted"/>
<reference evidence="1 2" key="1">
    <citation type="submission" date="2020-08" db="EMBL/GenBank/DDBJ databases">
        <authorList>
            <person name="Liu C."/>
            <person name="Sun Q."/>
        </authorList>
    </citation>
    <scope>NUCLEOTIDE SEQUENCE [LARGE SCALE GENOMIC DNA]</scope>
    <source>
        <strain evidence="1 2">NSJ-61</strain>
    </source>
</reference>
<name>A0A7G9GPL9_9FIRM</name>